<dbReference type="GeneID" id="85437309"/>
<dbReference type="Proteomes" id="UP001230504">
    <property type="component" value="Unassembled WGS sequence"/>
</dbReference>
<sequence length="153" mass="17293">MQLSANANPRLLVPRRLRPSLTTTDRTLIEKWGPWHVLVDSSAVPVLARSQFDVRILYSVNIDIHTVQCIPCRKRQAHICNLRLCRDRRLLSWQAGHVQRSLLTFWRAGDDCDPIANANATATGHLDDRPGPLFGVASEGWKSRHISPLSQDL</sequence>
<gene>
    <name evidence="1" type="ORF">LY79DRAFT_408439</name>
</gene>
<dbReference type="EMBL" id="JAHLJV010000009">
    <property type="protein sequence ID" value="KAK1597221.1"/>
    <property type="molecule type" value="Genomic_DNA"/>
</dbReference>
<organism evidence="1 2">
    <name type="scientific">Colletotrichum navitas</name>
    <dbReference type="NCBI Taxonomy" id="681940"/>
    <lineage>
        <taxon>Eukaryota</taxon>
        <taxon>Fungi</taxon>
        <taxon>Dikarya</taxon>
        <taxon>Ascomycota</taxon>
        <taxon>Pezizomycotina</taxon>
        <taxon>Sordariomycetes</taxon>
        <taxon>Hypocreomycetidae</taxon>
        <taxon>Glomerellales</taxon>
        <taxon>Glomerellaceae</taxon>
        <taxon>Colletotrichum</taxon>
        <taxon>Colletotrichum graminicola species complex</taxon>
    </lineage>
</organism>
<comment type="caution">
    <text evidence="1">The sequence shown here is derived from an EMBL/GenBank/DDBJ whole genome shotgun (WGS) entry which is preliminary data.</text>
</comment>
<dbReference type="AlphaFoldDB" id="A0AAD8Q8K7"/>
<accession>A0AAD8Q8K7</accession>
<dbReference type="RefSeq" id="XP_060418035.1">
    <property type="nucleotide sequence ID" value="XM_060553069.1"/>
</dbReference>
<reference evidence="1" key="1">
    <citation type="submission" date="2021-06" db="EMBL/GenBank/DDBJ databases">
        <title>Comparative genomics, transcriptomics and evolutionary studies reveal genomic signatures of adaptation to plant cell wall in hemibiotrophic fungi.</title>
        <authorList>
            <consortium name="DOE Joint Genome Institute"/>
            <person name="Baroncelli R."/>
            <person name="Diaz J.F."/>
            <person name="Benocci T."/>
            <person name="Peng M."/>
            <person name="Battaglia E."/>
            <person name="Haridas S."/>
            <person name="Andreopoulos W."/>
            <person name="Labutti K."/>
            <person name="Pangilinan J."/>
            <person name="Floch G.L."/>
            <person name="Makela M.R."/>
            <person name="Henrissat B."/>
            <person name="Grigoriev I.V."/>
            <person name="Crouch J.A."/>
            <person name="De Vries R.P."/>
            <person name="Sukno S.A."/>
            <person name="Thon M.R."/>
        </authorList>
    </citation>
    <scope>NUCLEOTIDE SEQUENCE</scope>
    <source>
        <strain evidence="1">CBS 125086</strain>
    </source>
</reference>
<evidence type="ECO:0000313" key="2">
    <source>
        <dbReference type="Proteomes" id="UP001230504"/>
    </source>
</evidence>
<protein>
    <submittedName>
        <fullName evidence="1">Uncharacterized protein</fullName>
    </submittedName>
</protein>
<keyword evidence="2" id="KW-1185">Reference proteome</keyword>
<proteinExistence type="predicted"/>
<name>A0AAD8Q8K7_9PEZI</name>
<evidence type="ECO:0000313" key="1">
    <source>
        <dbReference type="EMBL" id="KAK1597221.1"/>
    </source>
</evidence>